<dbReference type="EMBL" id="CR382138">
    <property type="protein sequence ID" value="CAR66344.1"/>
    <property type="molecule type" value="Genomic_DNA"/>
</dbReference>
<dbReference type="GO" id="GO:0005739">
    <property type="term" value="C:mitochondrion"/>
    <property type="evidence" value="ECO:0007669"/>
    <property type="project" value="UniProtKB-SubCell"/>
</dbReference>
<dbReference type="Proteomes" id="UP000000599">
    <property type="component" value="Chromosome F"/>
</dbReference>
<dbReference type="GO" id="GO:0006103">
    <property type="term" value="P:2-oxoglutarate metabolic process"/>
    <property type="evidence" value="ECO:0007669"/>
    <property type="project" value="InterPro"/>
</dbReference>
<dbReference type="GeneID" id="8998973"/>
<keyword evidence="2" id="KW-0496">Mitochondrion</keyword>
<feature type="compositionally biased region" description="Low complexity" evidence="4">
    <location>
        <begin position="45"/>
        <end position="59"/>
    </location>
</feature>
<name>B5RUG6_DEBHA</name>
<protein>
    <submittedName>
        <fullName evidence="5">DEHA2F14300p</fullName>
    </submittedName>
</protein>
<proteinExistence type="inferred from homology"/>
<accession>B5RUG6</accession>
<comment type="similarity">
    <text evidence="3">Belongs to the alpha-ketoglutarate dehydrogenase component 4 family.</text>
</comment>
<gene>
    <name evidence="5" type="ordered locus">DEHA2F14300g</name>
</gene>
<dbReference type="OMA" id="KFIGGPH"/>
<dbReference type="KEGG" id="dha:DEHA2F14300g"/>
<evidence type="ECO:0000256" key="4">
    <source>
        <dbReference type="SAM" id="MobiDB-lite"/>
    </source>
</evidence>
<dbReference type="InParanoid" id="B5RUG6"/>
<dbReference type="Pfam" id="PF10937">
    <property type="entry name" value="Kgd4-YMR31"/>
    <property type="match status" value="1"/>
</dbReference>
<evidence type="ECO:0000313" key="5">
    <source>
        <dbReference type="EMBL" id="CAR66344.1"/>
    </source>
</evidence>
<reference evidence="5 6" key="1">
    <citation type="journal article" date="2004" name="Nature">
        <title>Genome evolution in yeasts.</title>
        <authorList>
            <consortium name="Genolevures"/>
            <person name="Dujon B."/>
            <person name="Sherman D."/>
            <person name="Fischer G."/>
            <person name="Durrens P."/>
            <person name="Casaregola S."/>
            <person name="Lafontaine I."/>
            <person name="de Montigny J."/>
            <person name="Marck C."/>
            <person name="Neuveglise C."/>
            <person name="Talla E."/>
            <person name="Goffard N."/>
            <person name="Frangeul L."/>
            <person name="Aigle M."/>
            <person name="Anthouard V."/>
            <person name="Babour A."/>
            <person name="Barbe V."/>
            <person name="Barnay S."/>
            <person name="Blanchin S."/>
            <person name="Beckerich J.M."/>
            <person name="Beyne E."/>
            <person name="Bleykasten C."/>
            <person name="Boisrame A."/>
            <person name="Boyer J."/>
            <person name="Cattolico L."/>
            <person name="Confanioleri F."/>
            <person name="de Daruvar A."/>
            <person name="Despons L."/>
            <person name="Fabre E."/>
            <person name="Fairhead C."/>
            <person name="Ferry-Dumazet H."/>
            <person name="Groppi A."/>
            <person name="Hantraye F."/>
            <person name="Hennequin C."/>
            <person name="Jauniaux N."/>
            <person name="Joyet P."/>
            <person name="Kachouri R."/>
            <person name="Kerrest A."/>
            <person name="Koszul R."/>
            <person name="Lemaire M."/>
            <person name="Lesur I."/>
            <person name="Ma L."/>
            <person name="Muller H."/>
            <person name="Nicaud J.M."/>
            <person name="Nikolski M."/>
            <person name="Oztas S."/>
            <person name="Ozier-Kalogeropoulos O."/>
            <person name="Pellenz S."/>
            <person name="Potier S."/>
            <person name="Richard G.F."/>
            <person name="Straub M.L."/>
            <person name="Suleau A."/>
            <person name="Swennene D."/>
            <person name="Tekaia F."/>
            <person name="Wesolowski-Louvel M."/>
            <person name="Westhof E."/>
            <person name="Wirth B."/>
            <person name="Zeniou-Meyer M."/>
            <person name="Zivanovic I."/>
            <person name="Bolotin-Fukuhara M."/>
            <person name="Thierry A."/>
            <person name="Bouchier C."/>
            <person name="Caudron B."/>
            <person name="Scarpelli C."/>
            <person name="Gaillardin C."/>
            <person name="Weissenbach J."/>
            <person name="Wincker P."/>
            <person name="Souciet J.L."/>
        </authorList>
    </citation>
    <scope>NUCLEOTIDE SEQUENCE [LARGE SCALE GENOMIC DNA]</scope>
    <source>
        <strain evidence="6">ATCC 36239 / CBS 767 / BCRC 21394 / JCM 1990 / NBRC 0083 / IGC 2968</strain>
    </source>
</reference>
<organism evidence="5 6">
    <name type="scientific">Debaryomyces hansenii (strain ATCC 36239 / CBS 767 / BCRC 21394 / JCM 1990 / NBRC 0083 / IGC 2968)</name>
    <name type="common">Yeast</name>
    <name type="synonym">Torulaspora hansenii</name>
    <dbReference type="NCBI Taxonomy" id="284592"/>
    <lineage>
        <taxon>Eukaryota</taxon>
        <taxon>Fungi</taxon>
        <taxon>Dikarya</taxon>
        <taxon>Ascomycota</taxon>
        <taxon>Saccharomycotina</taxon>
        <taxon>Pichiomycetes</taxon>
        <taxon>Debaryomycetaceae</taxon>
        <taxon>Debaryomyces</taxon>
    </lineage>
</organism>
<evidence type="ECO:0000256" key="3">
    <source>
        <dbReference type="ARBA" id="ARBA00043970"/>
    </source>
</evidence>
<evidence type="ECO:0000313" key="6">
    <source>
        <dbReference type="Proteomes" id="UP000000599"/>
    </source>
</evidence>
<dbReference type="OrthoDB" id="2116030at2759"/>
<comment type="subcellular location">
    <subcellularLocation>
        <location evidence="1">Mitochondrion</location>
    </subcellularLocation>
</comment>
<evidence type="ECO:0000256" key="2">
    <source>
        <dbReference type="ARBA" id="ARBA00023128"/>
    </source>
</evidence>
<dbReference type="STRING" id="284592.B5RUG6"/>
<dbReference type="AlphaFoldDB" id="B5RUG6"/>
<dbReference type="HOGENOM" id="CLU_129439_2_0_1"/>
<keyword evidence="6" id="KW-1185">Reference proteome</keyword>
<dbReference type="VEuPathDB" id="FungiDB:DEHA2F14300g"/>
<feature type="region of interest" description="Disordered" evidence="4">
    <location>
        <begin position="19"/>
        <end position="60"/>
    </location>
</feature>
<evidence type="ECO:0000256" key="1">
    <source>
        <dbReference type="ARBA" id="ARBA00004173"/>
    </source>
</evidence>
<sequence>MRPATRLLQRVPLIKFVGGPHQAPKNVSHAAKPHPFAPDGVLPGSAGSSSQSSYFNSNSIEPKEGEAFSRAALSPRFRYKGPSEAEIENICSGGATLIF</sequence>
<dbReference type="eggNOG" id="ENOG502S8GU">
    <property type="taxonomic scope" value="Eukaryota"/>
</dbReference>
<dbReference type="InterPro" id="IPR020373">
    <property type="entry name" value="Kgd4/YMR-31"/>
</dbReference>
<dbReference type="RefSeq" id="XP_002770821.1">
    <property type="nucleotide sequence ID" value="XM_002770775.1"/>
</dbReference>